<evidence type="ECO:0000256" key="4">
    <source>
        <dbReference type="ARBA" id="ARBA00022598"/>
    </source>
</evidence>
<dbReference type="Pfam" id="PF08245">
    <property type="entry name" value="Mur_ligase_M"/>
    <property type="match status" value="1"/>
</dbReference>
<dbReference type="InterPro" id="IPR005762">
    <property type="entry name" value="MurD"/>
</dbReference>
<evidence type="ECO:0000313" key="11">
    <source>
        <dbReference type="EMBL" id="QFI14691.1"/>
    </source>
</evidence>
<evidence type="ECO:0000259" key="10">
    <source>
        <dbReference type="Pfam" id="PF08245"/>
    </source>
</evidence>
<keyword evidence="7 8" id="KW-0132">Cell division</keyword>
<dbReference type="HAMAP" id="MF_00639">
    <property type="entry name" value="MurD"/>
    <property type="match status" value="1"/>
</dbReference>
<feature type="domain" description="Mur ligase central" evidence="10">
    <location>
        <begin position="116"/>
        <end position="256"/>
    </location>
</feature>
<dbReference type="InterPro" id="IPR036615">
    <property type="entry name" value="Mur_ligase_C_dom_sf"/>
</dbReference>
<keyword evidence="3 7" id="KW-0963">Cytoplasm</keyword>
<comment type="function">
    <text evidence="7 8">Cell wall formation. Catalyzes the addition of glutamate to the nucleotide precursor UDP-N-acetylmuramoyl-L-alanine (UMA).</text>
</comment>
<dbReference type="GO" id="GO:0008764">
    <property type="term" value="F:UDP-N-acetylmuramoylalanine-D-glutamate ligase activity"/>
    <property type="evidence" value="ECO:0007669"/>
    <property type="project" value="UniProtKB-UniRule"/>
</dbReference>
<gene>
    <name evidence="7 11" type="primary">murD</name>
    <name evidence="11" type="ORF">DB723_02915</name>
</gene>
<comment type="pathway">
    <text evidence="2 7 8">Cell wall biogenesis; peptidoglycan biosynthesis.</text>
</comment>
<dbReference type="KEGG" id="bmat:DB723_02915"/>
<keyword evidence="12" id="KW-1185">Reference proteome</keyword>
<evidence type="ECO:0000256" key="3">
    <source>
        <dbReference type="ARBA" id="ARBA00022490"/>
    </source>
</evidence>
<protein>
    <recommendedName>
        <fullName evidence="7 8">UDP-N-acetylmuramoylalanine--D-glutamate ligase</fullName>
        <ecNumber evidence="7 8">6.3.2.9</ecNumber>
    </recommendedName>
    <alternativeName>
        <fullName evidence="7">D-glutamic acid-adding enzyme</fullName>
    </alternativeName>
    <alternativeName>
        <fullName evidence="7">UDP-N-acetylmuramoyl-L-alanyl-D-glutamate synthetase</fullName>
    </alternativeName>
</protein>
<dbReference type="Gene3D" id="3.90.190.20">
    <property type="entry name" value="Mur ligase, C-terminal domain"/>
    <property type="match status" value="1"/>
</dbReference>
<evidence type="ECO:0000256" key="1">
    <source>
        <dbReference type="ARBA" id="ARBA00004496"/>
    </source>
</evidence>
<dbReference type="PANTHER" id="PTHR43692">
    <property type="entry name" value="UDP-N-ACETYLMURAMOYLALANINE--D-GLUTAMATE LIGASE"/>
    <property type="match status" value="1"/>
</dbReference>
<dbReference type="GO" id="GO:0051301">
    <property type="term" value="P:cell division"/>
    <property type="evidence" value="ECO:0007669"/>
    <property type="project" value="UniProtKB-KW"/>
</dbReference>
<dbReference type="AlphaFoldDB" id="A0A5J6WCC3"/>
<dbReference type="Pfam" id="PF21799">
    <property type="entry name" value="MurD-like_N"/>
    <property type="match status" value="1"/>
</dbReference>
<dbReference type="SUPFAM" id="SSF53623">
    <property type="entry name" value="MurD-like peptide ligases, catalytic domain"/>
    <property type="match status" value="1"/>
</dbReference>
<dbReference type="Gene3D" id="3.40.1190.10">
    <property type="entry name" value="Mur-like, catalytic domain"/>
    <property type="match status" value="1"/>
</dbReference>
<dbReference type="SUPFAM" id="SSF51984">
    <property type="entry name" value="MurCD N-terminal domain"/>
    <property type="match status" value="1"/>
</dbReference>
<keyword evidence="7 8" id="KW-0573">Peptidoglycan synthesis</keyword>
<dbReference type="Gene3D" id="3.40.50.720">
    <property type="entry name" value="NAD(P)-binding Rossmann-like Domain"/>
    <property type="match status" value="1"/>
</dbReference>
<keyword evidence="7 8" id="KW-0131">Cell cycle</keyword>
<comment type="similarity">
    <text evidence="7">Belongs to the MurCDEF family.</text>
</comment>
<reference evidence="11 12" key="2">
    <citation type="journal article" date="2020" name="Int. J. Syst. Evol. Microbiol.">
        <title>Borrelia maritima sp. nov., a novel species of the Borrelia burgdorferi sensu lato complex, occupying a basal position to North American species.</title>
        <authorList>
            <person name="Margos G."/>
            <person name="Fedorova N."/>
            <person name="Becker N.S."/>
            <person name="Kleinjan J.E."/>
            <person name="Marosevic D."/>
            <person name="Krebs S."/>
            <person name="Hui L."/>
            <person name="Fingerle V."/>
            <person name="Lane R.S."/>
        </authorList>
    </citation>
    <scope>NUCLEOTIDE SEQUENCE [LARGE SCALE GENOMIC DNA]</scope>
    <source>
        <strain evidence="11 12">CA690</strain>
    </source>
</reference>
<organism evidence="11 12">
    <name type="scientific">Borrelia maritima</name>
    <dbReference type="NCBI Taxonomy" id="2761123"/>
    <lineage>
        <taxon>Bacteria</taxon>
        <taxon>Pseudomonadati</taxon>
        <taxon>Spirochaetota</taxon>
        <taxon>Spirochaetia</taxon>
        <taxon>Spirochaetales</taxon>
        <taxon>Borreliaceae</taxon>
        <taxon>Borrelia</taxon>
    </lineage>
</organism>
<dbReference type="GO" id="GO:0071555">
    <property type="term" value="P:cell wall organization"/>
    <property type="evidence" value="ECO:0007669"/>
    <property type="project" value="UniProtKB-KW"/>
</dbReference>
<dbReference type="PANTHER" id="PTHR43692:SF1">
    <property type="entry name" value="UDP-N-ACETYLMURAMOYLALANINE--D-GLUTAMATE LIGASE"/>
    <property type="match status" value="1"/>
</dbReference>
<dbReference type="GO" id="GO:0005524">
    <property type="term" value="F:ATP binding"/>
    <property type="evidence" value="ECO:0007669"/>
    <property type="project" value="UniProtKB-UniRule"/>
</dbReference>
<evidence type="ECO:0000256" key="8">
    <source>
        <dbReference type="RuleBase" id="RU003664"/>
    </source>
</evidence>
<dbReference type="Proteomes" id="UP000326393">
    <property type="component" value="Chromosome"/>
</dbReference>
<keyword evidence="6 7" id="KW-0067">ATP-binding</keyword>
<evidence type="ECO:0000256" key="7">
    <source>
        <dbReference type="HAMAP-Rule" id="MF_00639"/>
    </source>
</evidence>
<feature type="domain" description="Mur ligase C-terminal" evidence="9">
    <location>
        <begin position="311"/>
        <end position="426"/>
    </location>
</feature>
<accession>A0A5J6WCC3</accession>
<dbReference type="OrthoDB" id="9809796at2"/>
<evidence type="ECO:0000256" key="2">
    <source>
        <dbReference type="ARBA" id="ARBA00004752"/>
    </source>
</evidence>
<dbReference type="SUPFAM" id="SSF53244">
    <property type="entry name" value="MurD-like peptide ligases, peptide-binding domain"/>
    <property type="match status" value="1"/>
</dbReference>
<dbReference type="RefSeq" id="WP_151552413.1">
    <property type="nucleotide sequence ID" value="NZ_CP044535.1"/>
</dbReference>
<evidence type="ECO:0000256" key="5">
    <source>
        <dbReference type="ARBA" id="ARBA00022741"/>
    </source>
</evidence>
<dbReference type="GO" id="GO:0009252">
    <property type="term" value="P:peptidoglycan biosynthetic process"/>
    <property type="evidence" value="ECO:0007669"/>
    <property type="project" value="UniProtKB-UniRule"/>
</dbReference>
<proteinExistence type="inferred from homology"/>
<evidence type="ECO:0000256" key="6">
    <source>
        <dbReference type="ARBA" id="ARBA00022840"/>
    </source>
</evidence>
<name>A0A5J6WCC3_9SPIR</name>
<evidence type="ECO:0000313" key="12">
    <source>
        <dbReference type="Proteomes" id="UP000326393"/>
    </source>
</evidence>
<dbReference type="InterPro" id="IPR036565">
    <property type="entry name" value="Mur-like_cat_sf"/>
</dbReference>
<comment type="subcellular location">
    <subcellularLocation>
        <location evidence="1 7 8">Cytoplasm</location>
    </subcellularLocation>
</comment>
<dbReference type="InterPro" id="IPR013221">
    <property type="entry name" value="Mur_ligase_cen"/>
</dbReference>
<keyword evidence="7 8" id="KW-0961">Cell wall biogenesis/degradation</keyword>
<feature type="binding site" evidence="7">
    <location>
        <begin position="118"/>
        <end position="124"/>
    </location>
    <ligand>
        <name>ATP</name>
        <dbReference type="ChEBI" id="CHEBI:30616"/>
    </ligand>
</feature>
<dbReference type="GO" id="GO:0005737">
    <property type="term" value="C:cytoplasm"/>
    <property type="evidence" value="ECO:0007669"/>
    <property type="project" value="UniProtKB-SubCell"/>
</dbReference>
<sequence length="451" mass="51227">MLLDEIKNLNFLIMGLGLNGGGVALSRFLLKHGAKLVITDLKSETELALSINALRDFDDQIRYVLGKHDINDFKKADIVVKNPSVKPNNKYLKFAKRVETDISLFLMFNKNPIIAVTGTKGKSTLVSLLYQVLKEKYPGAKLGGNIGVSPLSFFDQLDGKSPLILELSSWQLQSLENFNPIISIITNVYNDHQNYYLNFDDYISDKSKVFVNQTSGIVIVQDQAYYKYFSKFKSKAQVILFSEFNPRDFDQNIFYCNEGKVYFNDNLIGRFSDSQAFFMIPKFITFFVSHYLNIGLNHTVQILNNFKGIEHRLEFVKSVQNVMFYNDTASTIPESTVLSVKSLKTKDNCINLIVGGTDKELNFLSFNKITDIVKTWILIRGSATVKIIKILEKSSIQYFLFESLRDAVSYAFKISSPGDIVLFSPASASFEFFNNEFDRGLQFKNLVNTLG</sequence>
<dbReference type="UniPathway" id="UPA00219"/>
<keyword evidence="5 7" id="KW-0547">Nucleotide-binding</keyword>
<dbReference type="EC" id="6.3.2.9" evidence="7 8"/>
<keyword evidence="4 7" id="KW-0436">Ligase</keyword>
<dbReference type="Pfam" id="PF02875">
    <property type="entry name" value="Mur_ligase_C"/>
    <property type="match status" value="1"/>
</dbReference>
<dbReference type="InterPro" id="IPR004101">
    <property type="entry name" value="Mur_ligase_C"/>
</dbReference>
<evidence type="ECO:0000259" key="9">
    <source>
        <dbReference type="Pfam" id="PF02875"/>
    </source>
</evidence>
<comment type="catalytic activity">
    <reaction evidence="7 8">
        <text>UDP-N-acetyl-alpha-D-muramoyl-L-alanine + D-glutamate + ATP = UDP-N-acetyl-alpha-D-muramoyl-L-alanyl-D-glutamate + ADP + phosphate + H(+)</text>
        <dbReference type="Rhea" id="RHEA:16429"/>
        <dbReference type="ChEBI" id="CHEBI:15378"/>
        <dbReference type="ChEBI" id="CHEBI:29986"/>
        <dbReference type="ChEBI" id="CHEBI:30616"/>
        <dbReference type="ChEBI" id="CHEBI:43474"/>
        <dbReference type="ChEBI" id="CHEBI:83898"/>
        <dbReference type="ChEBI" id="CHEBI:83900"/>
        <dbReference type="ChEBI" id="CHEBI:456216"/>
        <dbReference type="EC" id="6.3.2.9"/>
    </reaction>
</comment>
<dbReference type="GO" id="GO:0008360">
    <property type="term" value="P:regulation of cell shape"/>
    <property type="evidence" value="ECO:0007669"/>
    <property type="project" value="UniProtKB-KW"/>
</dbReference>
<dbReference type="EMBL" id="CP044535">
    <property type="protein sequence ID" value="QFI14691.1"/>
    <property type="molecule type" value="Genomic_DNA"/>
</dbReference>
<keyword evidence="7 8" id="KW-0133">Cell shape</keyword>
<dbReference type="NCBIfam" id="TIGR01087">
    <property type="entry name" value="murD"/>
    <property type="match status" value="1"/>
</dbReference>
<reference evidence="12" key="1">
    <citation type="submission" date="2019-10" db="EMBL/GenBank/DDBJ databases">
        <title>Borrelia maritima sp. nov., a novel species of the Borrelia burgdorferi sensu lato complex, occupies a basal position to North American species.</title>
        <authorList>
            <person name="Margos G."/>
            <person name="Fedorova N."/>
            <person name="Becker N.S."/>
            <person name="Kleinjan J.E."/>
            <person name="Marosevic D."/>
            <person name="Krebs S."/>
            <person name="Hui L."/>
            <person name="Fingerle V."/>
            <person name="Lane R.S."/>
        </authorList>
    </citation>
    <scope>NUCLEOTIDE SEQUENCE [LARGE SCALE GENOMIC DNA]</scope>
    <source>
        <strain evidence="12">CA690</strain>
    </source>
</reference>